<keyword evidence="2" id="KW-1185">Reference proteome</keyword>
<dbReference type="AlphaFoldDB" id="A0AAV6PV73"/>
<gene>
    <name evidence="1" type="ORF">JOB18_005256</name>
</gene>
<protein>
    <submittedName>
        <fullName evidence="1">Uncharacterized protein</fullName>
    </submittedName>
</protein>
<dbReference type="EMBL" id="JAGKHQ010000020">
    <property type="protein sequence ID" value="KAG7478661.1"/>
    <property type="molecule type" value="Genomic_DNA"/>
</dbReference>
<reference evidence="1 2" key="1">
    <citation type="journal article" date="2021" name="Sci. Rep.">
        <title>Chromosome anchoring in Senegalese sole (Solea senegalensis) reveals sex-associated markers and genome rearrangements in flatfish.</title>
        <authorList>
            <person name="Guerrero-Cozar I."/>
            <person name="Gomez-Garrido J."/>
            <person name="Berbel C."/>
            <person name="Martinez-Blanch J.F."/>
            <person name="Alioto T."/>
            <person name="Claros M.G."/>
            <person name="Gagnaire P.A."/>
            <person name="Manchado M."/>
        </authorList>
    </citation>
    <scope>NUCLEOTIDE SEQUENCE [LARGE SCALE GENOMIC DNA]</scope>
    <source>
        <strain evidence="1">Sse05_10M</strain>
    </source>
</reference>
<accession>A0AAV6PV73</accession>
<name>A0AAV6PV73_SOLSE</name>
<proteinExistence type="predicted"/>
<evidence type="ECO:0000313" key="1">
    <source>
        <dbReference type="EMBL" id="KAG7478661.1"/>
    </source>
</evidence>
<dbReference type="Proteomes" id="UP000693946">
    <property type="component" value="Linkage Group LG8"/>
</dbReference>
<comment type="caution">
    <text evidence="1">The sequence shown here is derived from an EMBL/GenBank/DDBJ whole genome shotgun (WGS) entry which is preliminary data.</text>
</comment>
<sequence length="137" mass="15217">MDAPSKFFFSLEKTVAQRKQIVCLQLPDGKLTSDQAEIKRQVVNFYTELFGDEGCDGDASAALTLDLPQLSPEERCTLSSDITIDELTIAMSQMATGKTLRIDELPVDFFKNFCNELGLDQLDVFGVFWSQLPAGVQ</sequence>
<organism evidence="1 2">
    <name type="scientific">Solea senegalensis</name>
    <name type="common">Senegalese sole</name>
    <dbReference type="NCBI Taxonomy" id="28829"/>
    <lineage>
        <taxon>Eukaryota</taxon>
        <taxon>Metazoa</taxon>
        <taxon>Chordata</taxon>
        <taxon>Craniata</taxon>
        <taxon>Vertebrata</taxon>
        <taxon>Euteleostomi</taxon>
        <taxon>Actinopterygii</taxon>
        <taxon>Neopterygii</taxon>
        <taxon>Teleostei</taxon>
        <taxon>Neoteleostei</taxon>
        <taxon>Acanthomorphata</taxon>
        <taxon>Carangaria</taxon>
        <taxon>Pleuronectiformes</taxon>
        <taxon>Pleuronectoidei</taxon>
        <taxon>Soleidae</taxon>
        <taxon>Solea</taxon>
    </lineage>
</organism>
<evidence type="ECO:0000313" key="2">
    <source>
        <dbReference type="Proteomes" id="UP000693946"/>
    </source>
</evidence>